<protein>
    <submittedName>
        <fullName evidence="1">Uncharacterized protein</fullName>
    </submittedName>
</protein>
<dbReference type="EMBL" id="QYAD01000001">
    <property type="protein sequence ID" value="MBL3689061.1"/>
    <property type="molecule type" value="Genomic_DNA"/>
</dbReference>
<reference evidence="1 2" key="1">
    <citation type="submission" date="2018-09" db="EMBL/GenBank/DDBJ databases">
        <title>Comparative genomics of Leucobacter spp.</title>
        <authorList>
            <person name="Reis A.C."/>
            <person name="Kolvenbach B.A."/>
            <person name="Corvini P.F.X."/>
            <person name="Nunes O.C."/>
        </authorList>
    </citation>
    <scope>NUCLEOTIDE SEQUENCE [LARGE SCALE GENOMIC DNA]</scope>
    <source>
        <strain evidence="1 2">L-1</strain>
    </source>
</reference>
<gene>
    <name evidence="1" type="ORF">D3226_03690</name>
</gene>
<dbReference type="Proteomes" id="UP001646141">
    <property type="component" value="Unassembled WGS sequence"/>
</dbReference>
<organism evidence="1 2">
    <name type="scientific">Leucobacter chromiireducens subsp. chromiireducens</name>
    <dbReference type="NCBI Taxonomy" id="660067"/>
    <lineage>
        <taxon>Bacteria</taxon>
        <taxon>Bacillati</taxon>
        <taxon>Actinomycetota</taxon>
        <taxon>Actinomycetes</taxon>
        <taxon>Micrococcales</taxon>
        <taxon>Microbacteriaceae</taxon>
        <taxon>Leucobacter</taxon>
    </lineage>
</organism>
<evidence type="ECO:0000313" key="1">
    <source>
        <dbReference type="EMBL" id="MBL3689061.1"/>
    </source>
</evidence>
<evidence type="ECO:0000313" key="2">
    <source>
        <dbReference type="Proteomes" id="UP001646141"/>
    </source>
</evidence>
<sequence length="69" mass="7830">MAYLVVQFPARTSAADRRHIEHASEWLDAVLDERGLGSVDGHERGKRVSDGQMVVNIFARDYRDTTRAE</sequence>
<keyword evidence="2" id="KW-1185">Reference proteome</keyword>
<name>A0ABS1SQ81_9MICO</name>
<comment type="caution">
    <text evidence="1">The sequence shown here is derived from an EMBL/GenBank/DDBJ whole genome shotgun (WGS) entry which is preliminary data.</text>
</comment>
<accession>A0ABS1SQ81</accession>
<proteinExistence type="predicted"/>